<gene>
    <name evidence="2" type="ORF">AAFF_G00074850</name>
</gene>
<evidence type="ECO:0000256" key="1">
    <source>
        <dbReference type="SAM" id="MobiDB-lite"/>
    </source>
</evidence>
<feature type="compositionally biased region" description="Polar residues" evidence="1">
    <location>
        <begin position="15"/>
        <end position="42"/>
    </location>
</feature>
<accession>A0AAD7WD29</accession>
<comment type="caution">
    <text evidence="2">The sequence shown here is derived from an EMBL/GenBank/DDBJ whole genome shotgun (WGS) entry which is preliminary data.</text>
</comment>
<keyword evidence="3" id="KW-1185">Reference proteome</keyword>
<reference evidence="2" key="1">
    <citation type="journal article" date="2023" name="Science">
        <title>Genome structures resolve the early diversification of teleost fishes.</title>
        <authorList>
            <person name="Parey E."/>
            <person name="Louis A."/>
            <person name="Montfort J."/>
            <person name="Bouchez O."/>
            <person name="Roques C."/>
            <person name="Iampietro C."/>
            <person name="Lluch J."/>
            <person name="Castinel A."/>
            <person name="Donnadieu C."/>
            <person name="Desvignes T."/>
            <person name="Floi Bucao C."/>
            <person name="Jouanno E."/>
            <person name="Wen M."/>
            <person name="Mejri S."/>
            <person name="Dirks R."/>
            <person name="Jansen H."/>
            <person name="Henkel C."/>
            <person name="Chen W.J."/>
            <person name="Zahm M."/>
            <person name="Cabau C."/>
            <person name="Klopp C."/>
            <person name="Thompson A.W."/>
            <person name="Robinson-Rechavi M."/>
            <person name="Braasch I."/>
            <person name="Lecointre G."/>
            <person name="Bobe J."/>
            <person name="Postlethwait J.H."/>
            <person name="Berthelot C."/>
            <person name="Roest Crollius H."/>
            <person name="Guiguen Y."/>
        </authorList>
    </citation>
    <scope>NUCLEOTIDE SEQUENCE</scope>
    <source>
        <strain evidence="2">NC1722</strain>
    </source>
</reference>
<organism evidence="2 3">
    <name type="scientific">Aldrovandia affinis</name>
    <dbReference type="NCBI Taxonomy" id="143900"/>
    <lineage>
        <taxon>Eukaryota</taxon>
        <taxon>Metazoa</taxon>
        <taxon>Chordata</taxon>
        <taxon>Craniata</taxon>
        <taxon>Vertebrata</taxon>
        <taxon>Euteleostomi</taxon>
        <taxon>Actinopterygii</taxon>
        <taxon>Neopterygii</taxon>
        <taxon>Teleostei</taxon>
        <taxon>Notacanthiformes</taxon>
        <taxon>Halosauridae</taxon>
        <taxon>Aldrovandia</taxon>
    </lineage>
</organism>
<feature type="region of interest" description="Disordered" evidence="1">
    <location>
        <begin position="1"/>
        <end position="51"/>
    </location>
</feature>
<sequence length="96" mass="10854">MVRTHRYPATRLARSLQQEADTANRQLSRNALLSPPTVTFSPSPLRLSSGPHARFQPVERFFRSGQDCLARPCPPVHRCSFLILTTPSQSFHFLPP</sequence>
<dbReference type="EMBL" id="JAINUG010000145">
    <property type="protein sequence ID" value="KAJ8392607.1"/>
    <property type="molecule type" value="Genomic_DNA"/>
</dbReference>
<dbReference type="AlphaFoldDB" id="A0AAD7WD29"/>
<dbReference type="Proteomes" id="UP001221898">
    <property type="component" value="Unassembled WGS sequence"/>
</dbReference>
<protein>
    <submittedName>
        <fullName evidence="2">Uncharacterized protein</fullName>
    </submittedName>
</protein>
<evidence type="ECO:0000313" key="3">
    <source>
        <dbReference type="Proteomes" id="UP001221898"/>
    </source>
</evidence>
<proteinExistence type="predicted"/>
<evidence type="ECO:0000313" key="2">
    <source>
        <dbReference type="EMBL" id="KAJ8392607.1"/>
    </source>
</evidence>
<name>A0AAD7WD29_9TELE</name>